<dbReference type="GO" id="GO:0005829">
    <property type="term" value="C:cytosol"/>
    <property type="evidence" value="ECO:0007669"/>
    <property type="project" value="TreeGrafter"/>
</dbReference>
<dbReference type="GO" id="GO:0046872">
    <property type="term" value="F:metal ion binding"/>
    <property type="evidence" value="ECO:0007669"/>
    <property type="project" value="UniProtKB-KW"/>
</dbReference>
<keyword evidence="3" id="KW-0479">Metal-binding</keyword>
<dbReference type="Gene3D" id="3.80.30.20">
    <property type="entry name" value="tm_1862 like domain"/>
    <property type="match status" value="1"/>
</dbReference>
<proteinExistence type="predicted"/>
<evidence type="ECO:0000256" key="2">
    <source>
        <dbReference type="ARBA" id="ARBA00022691"/>
    </source>
</evidence>
<dbReference type="Pfam" id="PF13282">
    <property type="entry name" value="DUF4070"/>
    <property type="match status" value="1"/>
</dbReference>
<gene>
    <name evidence="7" type="ORF">COY66_00755</name>
</gene>
<dbReference type="InterPro" id="IPR058240">
    <property type="entry name" value="rSAM_sf"/>
</dbReference>
<name>A0A2M7RKC9_9BACT</name>
<dbReference type="CDD" id="cd01335">
    <property type="entry name" value="Radical_SAM"/>
    <property type="match status" value="1"/>
</dbReference>
<dbReference type="SMART" id="SM00729">
    <property type="entry name" value="Elp3"/>
    <property type="match status" value="1"/>
</dbReference>
<dbReference type="InterPro" id="IPR006158">
    <property type="entry name" value="Cobalamin-bd"/>
</dbReference>
<dbReference type="InterPro" id="IPR034466">
    <property type="entry name" value="Methyltransferase_Class_B"/>
</dbReference>
<dbReference type="Pfam" id="PF04055">
    <property type="entry name" value="Radical_SAM"/>
    <property type="match status" value="1"/>
</dbReference>
<evidence type="ECO:0000256" key="3">
    <source>
        <dbReference type="ARBA" id="ARBA00022723"/>
    </source>
</evidence>
<dbReference type="GO" id="GO:0051536">
    <property type="term" value="F:iron-sulfur cluster binding"/>
    <property type="evidence" value="ECO:0007669"/>
    <property type="project" value="UniProtKB-KW"/>
</dbReference>
<accession>A0A2M7RKC9</accession>
<dbReference type="InterPro" id="IPR023404">
    <property type="entry name" value="rSAM_horseshoe"/>
</dbReference>
<reference evidence="7 8" key="1">
    <citation type="submission" date="2017-09" db="EMBL/GenBank/DDBJ databases">
        <title>Depth-based differentiation of microbial function through sediment-hosted aquifers and enrichment of novel symbionts in the deep terrestrial subsurface.</title>
        <authorList>
            <person name="Probst A.J."/>
            <person name="Ladd B."/>
            <person name="Jarett J.K."/>
            <person name="Geller-Mcgrath D.E."/>
            <person name="Sieber C.M."/>
            <person name="Emerson J.B."/>
            <person name="Anantharaman K."/>
            <person name="Thomas B.C."/>
            <person name="Malmstrom R."/>
            <person name="Stieglmeier M."/>
            <person name="Klingl A."/>
            <person name="Woyke T."/>
            <person name="Ryan C.M."/>
            <person name="Banfield J.F."/>
        </authorList>
    </citation>
    <scope>NUCLEOTIDE SEQUENCE [LARGE SCALE GENOMIC DNA]</scope>
    <source>
        <strain evidence="7">CG_4_10_14_0_8_um_filter_42_10</strain>
    </source>
</reference>
<evidence type="ECO:0000313" key="7">
    <source>
        <dbReference type="EMBL" id="PIY97209.1"/>
    </source>
</evidence>
<organism evidence="7 8">
    <name type="scientific">Candidatus Kerfeldbacteria bacterium CG_4_10_14_0_8_um_filter_42_10</name>
    <dbReference type="NCBI Taxonomy" id="2014248"/>
    <lineage>
        <taxon>Bacteria</taxon>
        <taxon>Candidatus Kerfeldiibacteriota</taxon>
    </lineage>
</organism>
<keyword evidence="4" id="KW-0408">Iron</keyword>
<protein>
    <submittedName>
        <fullName evidence="7">B12-binding domain-containing radical SAM protein</fullName>
    </submittedName>
</protein>
<dbReference type="PROSITE" id="PS51918">
    <property type="entry name" value="RADICAL_SAM"/>
    <property type="match status" value="1"/>
</dbReference>
<dbReference type="InterPro" id="IPR034530">
    <property type="entry name" value="HpnP-like"/>
</dbReference>
<sequence length="493" mass="57033">MRILLVYPKYPETFWSFKHALKFVSKKSTNPPLGLLTVASLLPKEWEKKLIDLNVTALDDETIKWADFVFISAMSIQKGSANEIIERCKKMSVKTVAGGPLFTTNRDDFEKVDHLVLNEAEITLPLFLEDLKNGCAKHIYTSPEWADVKTTPIPSWGLIKAKNYFSLNIQYSRGCPFNCEFCNIALLCGRVPRIKDKQQVLAELESIYDQGWRGGVFFVDDNFIGNREKLKKEILPAVVEWMEQRKYPFSFNTQASINLADDEELMRLMVQAGFNTVFIGIETPNKESLEECGKFQNKNRDLINCVKKIQQFGLEVQGGFIVGFDNDPASIFERQIKFIQESKIITAMVGLLNATPGTRLHLRLKKENRIVKDITGDNTDLTINFIPKMDQNMLLNGYKRILKALYSPNNYYQRVKGFLKNYQPSSKSVIRFHFYHVGAFFKSVLRLGIIGKERRNYWKLLFWTIFKRPRLFPLAVTFAIYGFHFQKIFGKLW</sequence>
<keyword evidence="5" id="KW-0411">Iron-sulfur</keyword>
<feature type="domain" description="Radical SAM core" evidence="6">
    <location>
        <begin position="159"/>
        <end position="392"/>
    </location>
</feature>
<dbReference type="AlphaFoldDB" id="A0A2M7RKC9"/>
<dbReference type="InterPro" id="IPR025274">
    <property type="entry name" value="DUF4070"/>
</dbReference>
<comment type="cofactor">
    <cofactor evidence="1">
        <name>[4Fe-4S] cluster</name>
        <dbReference type="ChEBI" id="CHEBI:49883"/>
    </cofactor>
</comment>
<dbReference type="SFLD" id="SFLDS00029">
    <property type="entry name" value="Radical_SAM"/>
    <property type="match status" value="1"/>
</dbReference>
<evidence type="ECO:0000256" key="4">
    <source>
        <dbReference type="ARBA" id="ARBA00023004"/>
    </source>
</evidence>
<dbReference type="GO" id="GO:0031419">
    <property type="term" value="F:cobalamin binding"/>
    <property type="evidence" value="ECO:0007669"/>
    <property type="project" value="InterPro"/>
</dbReference>
<dbReference type="PANTHER" id="PTHR43409">
    <property type="entry name" value="ANAEROBIC MAGNESIUM-PROTOPORPHYRIN IX MONOMETHYL ESTER CYCLASE-RELATED"/>
    <property type="match status" value="1"/>
</dbReference>
<dbReference type="InterPro" id="IPR051198">
    <property type="entry name" value="BchE-like"/>
</dbReference>
<evidence type="ECO:0000313" key="8">
    <source>
        <dbReference type="Proteomes" id="UP000230779"/>
    </source>
</evidence>
<dbReference type="SFLD" id="SFLDG01123">
    <property type="entry name" value="methyltransferase_(Class_B)"/>
    <property type="match status" value="1"/>
</dbReference>
<dbReference type="Proteomes" id="UP000230779">
    <property type="component" value="Unassembled WGS sequence"/>
</dbReference>
<dbReference type="InterPro" id="IPR006638">
    <property type="entry name" value="Elp3/MiaA/NifB-like_rSAM"/>
</dbReference>
<dbReference type="SFLD" id="SFLDF00303">
    <property type="entry name" value="hopanoid_C2-methyltransferase"/>
    <property type="match status" value="1"/>
</dbReference>
<dbReference type="Pfam" id="PF02310">
    <property type="entry name" value="B12-binding"/>
    <property type="match status" value="1"/>
</dbReference>
<dbReference type="SFLD" id="SFLDG01082">
    <property type="entry name" value="B12-binding_domain_containing"/>
    <property type="match status" value="1"/>
</dbReference>
<comment type="caution">
    <text evidence="7">The sequence shown here is derived from an EMBL/GenBank/DDBJ whole genome shotgun (WGS) entry which is preliminary data.</text>
</comment>
<evidence type="ECO:0000259" key="6">
    <source>
        <dbReference type="PROSITE" id="PS51918"/>
    </source>
</evidence>
<dbReference type="GO" id="GO:0003824">
    <property type="term" value="F:catalytic activity"/>
    <property type="evidence" value="ECO:0007669"/>
    <property type="project" value="InterPro"/>
</dbReference>
<dbReference type="PANTHER" id="PTHR43409:SF3">
    <property type="entry name" value="HYPOTHETICAL METHYLTRANSFERASE"/>
    <property type="match status" value="1"/>
</dbReference>
<evidence type="ECO:0000256" key="1">
    <source>
        <dbReference type="ARBA" id="ARBA00001966"/>
    </source>
</evidence>
<dbReference type="Gene3D" id="3.40.50.280">
    <property type="entry name" value="Cobalamin-binding domain"/>
    <property type="match status" value="1"/>
</dbReference>
<dbReference type="InterPro" id="IPR007197">
    <property type="entry name" value="rSAM"/>
</dbReference>
<evidence type="ECO:0000256" key="5">
    <source>
        <dbReference type="ARBA" id="ARBA00023014"/>
    </source>
</evidence>
<dbReference type="SUPFAM" id="SSF102114">
    <property type="entry name" value="Radical SAM enzymes"/>
    <property type="match status" value="1"/>
</dbReference>
<keyword evidence="2" id="KW-0949">S-adenosyl-L-methionine</keyword>
<dbReference type="EMBL" id="PFMD01000008">
    <property type="protein sequence ID" value="PIY97209.1"/>
    <property type="molecule type" value="Genomic_DNA"/>
</dbReference>